<dbReference type="PANTHER" id="PTHR12526">
    <property type="entry name" value="GLYCOSYLTRANSFERASE"/>
    <property type="match status" value="1"/>
</dbReference>
<name>A0A9W5EST3_CAMHY</name>
<feature type="domain" description="Glycosyl transferase family 1" evidence="2">
    <location>
        <begin position="233"/>
        <end position="384"/>
    </location>
</feature>
<evidence type="ECO:0000259" key="2">
    <source>
        <dbReference type="Pfam" id="PF00534"/>
    </source>
</evidence>
<dbReference type="InterPro" id="IPR001296">
    <property type="entry name" value="Glyco_trans_1"/>
</dbReference>
<accession>A0A9W5EST3</accession>
<keyword evidence="3" id="KW-0808">Transferase</keyword>
<dbReference type="CDD" id="cd03801">
    <property type="entry name" value="GT4_PimA-like"/>
    <property type="match status" value="1"/>
</dbReference>
<dbReference type="EC" id="2.4.1.57" evidence="3"/>
<evidence type="ECO:0000256" key="1">
    <source>
        <dbReference type="SAM" id="Phobius"/>
    </source>
</evidence>
<dbReference type="EMBL" id="FAVC01000002">
    <property type="protein sequence ID" value="CUU82261.1"/>
    <property type="molecule type" value="Genomic_DNA"/>
</dbReference>
<dbReference type="Gene3D" id="3.40.50.2000">
    <property type="entry name" value="Glycogen Phosphorylase B"/>
    <property type="match status" value="2"/>
</dbReference>
<proteinExistence type="predicted"/>
<dbReference type="Pfam" id="PF00534">
    <property type="entry name" value="Glycos_transf_1"/>
    <property type="match status" value="1"/>
</dbReference>
<organism evidence="3 4">
    <name type="scientific">Campylobacter hyointestinalis subsp. hyointestinalis</name>
    <dbReference type="NCBI Taxonomy" id="91352"/>
    <lineage>
        <taxon>Bacteria</taxon>
        <taxon>Pseudomonadati</taxon>
        <taxon>Campylobacterota</taxon>
        <taxon>Epsilonproteobacteria</taxon>
        <taxon>Campylobacterales</taxon>
        <taxon>Campylobacteraceae</taxon>
        <taxon>Campylobacter</taxon>
    </lineage>
</organism>
<keyword evidence="1" id="KW-0812">Transmembrane</keyword>
<sequence length="408" mass="47689">MTNYNKNLAIFIENYAAGGSDKIARNLVDYLHYNRLFLFVNRENDTSVLLKEQLPSNVELIYYNFITIARLGKMANSFLTKCKIFYILFKAFNLLIRYPLIIASIIYFYFLFRKYEIDTLFINNGGYPGGEYCRSATISFRLIILLHSNTMNCMIYHIVHNIATRPFFILFTPIEYFYDYLVDKSCKFIVVSNETKEALISKRRIKQEPLVIFNGVLKLNYNKKIVNFGTLNLLNIGVIYTIKNQLKLLKSIKLAIEMGAVDIRLYIVGKEAEIEYIEKLKKYIRDNSLENIIFFEGFQDTYKYYEMCDIFVLTSDVESFALVRTEAMNAYMPVITTNVGDADVQIQNGKSGFIVDDIEDIAKKILYYYQNREIIVSHGENAYKIFNEKFKIDKMIKKYQDLIDGGSR</sequence>
<protein>
    <submittedName>
        <fullName evidence="3">Glycosyltransferase</fullName>
        <ecNumber evidence="3">2.4.1.57</ecNumber>
    </submittedName>
</protein>
<reference evidence="3 4" key="1">
    <citation type="submission" date="2015-11" db="EMBL/GenBank/DDBJ databases">
        <authorList>
            <consortium name="Pathogen Informatics"/>
        </authorList>
    </citation>
    <scope>NUCLEOTIDE SEQUENCE [LARGE SCALE GENOMIC DNA]</scope>
    <source>
        <strain evidence="3 4">007A-0283</strain>
    </source>
</reference>
<dbReference type="GO" id="GO:0016757">
    <property type="term" value="F:glycosyltransferase activity"/>
    <property type="evidence" value="ECO:0007669"/>
    <property type="project" value="UniProtKB-KW"/>
</dbReference>
<comment type="caution">
    <text evidence="3">The sequence shown here is derived from an EMBL/GenBank/DDBJ whole genome shotgun (WGS) entry which is preliminary data.</text>
</comment>
<keyword evidence="1" id="KW-1133">Transmembrane helix</keyword>
<dbReference type="SUPFAM" id="SSF53756">
    <property type="entry name" value="UDP-Glycosyltransferase/glycogen phosphorylase"/>
    <property type="match status" value="1"/>
</dbReference>
<evidence type="ECO:0000313" key="3">
    <source>
        <dbReference type="EMBL" id="CUU82261.1"/>
    </source>
</evidence>
<dbReference type="PANTHER" id="PTHR12526:SF630">
    <property type="entry name" value="GLYCOSYLTRANSFERASE"/>
    <property type="match status" value="1"/>
</dbReference>
<keyword evidence="1" id="KW-0472">Membrane</keyword>
<evidence type="ECO:0000313" key="4">
    <source>
        <dbReference type="Proteomes" id="UP000052245"/>
    </source>
</evidence>
<gene>
    <name evidence="3" type="primary">pimB</name>
    <name evidence="3" type="ORF">ERS739223_00946</name>
</gene>
<dbReference type="AlphaFoldDB" id="A0A9W5EST3"/>
<dbReference type="Proteomes" id="UP000052245">
    <property type="component" value="Unassembled WGS sequence"/>
</dbReference>
<keyword evidence="3" id="KW-0328">Glycosyltransferase</keyword>
<dbReference type="RefSeq" id="WP_059434248.1">
    <property type="nucleotide sequence ID" value="NZ_FAUY01000001.1"/>
</dbReference>
<feature type="transmembrane region" description="Helical" evidence="1">
    <location>
        <begin position="91"/>
        <end position="112"/>
    </location>
</feature>